<dbReference type="Proteomes" id="UP000248689">
    <property type="component" value="Unassembled WGS sequence"/>
</dbReference>
<dbReference type="OrthoDB" id="9874456at2"/>
<reference evidence="2" key="1">
    <citation type="submission" date="2018-02" db="EMBL/GenBank/DDBJ databases">
        <title>Glaesserella australis sp. nov., isolated from the lungs of pigs.</title>
        <authorList>
            <person name="Turni C."/>
            <person name="Christensen H."/>
        </authorList>
    </citation>
    <scope>NUCLEOTIDE SEQUENCE [LARGE SCALE GENOMIC DNA]</scope>
    <source>
        <strain evidence="2">HS4635</strain>
    </source>
</reference>
<protein>
    <submittedName>
        <fullName evidence="1">Uncharacterized protein</fullName>
    </submittedName>
</protein>
<keyword evidence="2" id="KW-1185">Reference proteome</keyword>
<name>A0A328BXX0_9PAST</name>
<organism evidence="1 2">
    <name type="scientific">Glaesserella australis</name>
    <dbReference type="NCBI Taxonomy" id="2094024"/>
    <lineage>
        <taxon>Bacteria</taxon>
        <taxon>Pseudomonadati</taxon>
        <taxon>Pseudomonadota</taxon>
        <taxon>Gammaproteobacteria</taxon>
        <taxon>Pasteurellales</taxon>
        <taxon>Pasteurellaceae</taxon>
        <taxon>Glaesserella</taxon>
    </lineage>
</organism>
<sequence>MNKSSADSLALLFARDILKASNASTASSFLCLDKENANSLADFIETLSSRFESIDDGVSLPMIFNSHKNQSDR</sequence>
<accession>A0A328BXX0</accession>
<proteinExistence type="predicted"/>
<evidence type="ECO:0000313" key="1">
    <source>
        <dbReference type="EMBL" id="RAL19116.1"/>
    </source>
</evidence>
<dbReference type="AlphaFoldDB" id="A0A328BXX0"/>
<gene>
    <name evidence="1" type="ORF">C5N92_04810</name>
</gene>
<dbReference type="EMBL" id="PTPX01000009">
    <property type="protein sequence ID" value="RAL19116.1"/>
    <property type="molecule type" value="Genomic_DNA"/>
</dbReference>
<comment type="caution">
    <text evidence="1">The sequence shown here is derived from an EMBL/GenBank/DDBJ whole genome shotgun (WGS) entry which is preliminary data.</text>
</comment>
<dbReference type="RefSeq" id="WP_111749729.1">
    <property type="nucleotide sequence ID" value="NZ_PTPX01000009.1"/>
</dbReference>
<evidence type="ECO:0000313" key="2">
    <source>
        <dbReference type="Proteomes" id="UP000248689"/>
    </source>
</evidence>